<gene>
    <name evidence="2" type="ORF">LTR84_012817</name>
</gene>
<proteinExistence type="predicted"/>
<dbReference type="AlphaFoldDB" id="A0AAV9MU94"/>
<name>A0AAV9MU94_9EURO</name>
<dbReference type="RefSeq" id="XP_064699727.1">
    <property type="nucleotide sequence ID" value="XM_064856331.1"/>
</dbReference>
<keyword evidence="1" id="KW-1133">Transmembrane helix</keyword>
<sequence length="333" mass="38447">MNITANATAEPLLSPPFPEHLAFYSKSGTPSNAQRPLCLPAIYQHSTDEKVTTTLRCIDLQNPTSIHDYLQHELDLSRLDKIFKHLWWAGLPRFARPLHQQVAIGRKIVVTEHVDCHLVWSRGFILVKPLPSFLLDHGIWSEHLCKHQLLYEQARGFLLTYLCLICHESDLKVAHDTGLLPDTIHWPWWTQWTAAVASHLPHDQLEHVHPRYMYAELRLDRLSQIYGLCSKTRSVAALVRGYHHGYADYTTFMQRNTTWFLLAVVYMTIVLTAMQVGLGTEQLHDNESFHRASYGFTVFTILAPLLVFGTMMLIVLVLFIHNMWYTLGKQKTR</sequence>
<dbReference type="Proteomes" id="UP001358417">
    <property type="component" value="Unassembled WGS sequence"/>
</dbReference>
<keyword evidence="3" id="KW-1185">Reference proteome</keyword>
<protein>
    <recommendedName>
        <fullName evidence="4">Subtilisin-like serine protease</fullName>
    </recommendedName>
</protein>
<evidence type="ECO:0000256" key="1">
    <source>
        <dbReference type="SAM" id="Phobius"/>
    </source>
</evidence>
<keyword evidence="1" id="KW-0472">Membrane</keyword>
<comment type="caution">
    <text evidence="2">The sequence shown here is derived from an EMBL/GenBank/DDBJ whole genome shotgun (WGS) entry which is preliminary data.</text>
</comment>
<feature type="transmembrane region" description="Helical" evidence="1">
    <location>
        <begin position="259"/>
        <end position="278"/>
    </location>
</feature>
<dbReference type="PANTHER" id="PTHR34414:SF1">
    <property type="entry name" value="SUBTILISIN-LIKE SERINE PROTEASE"/>
    <property type="match status" value="1"/>
</dbReference>
<dbReference type="EMBL" id="JAVRRD010000086">
    <property type="protein sequence ID" value="KAK5042355.1"/>
    <property type="molecule type" value="Genomic_DNA"/>
</dbReference>
<dbReference type="GeneID" id="89980956"/>
<evidence type="ECO:0000313" key="2">
    <source>
        <dbReference type="EMBL" id="KAK5042355.1"/>
    </source>
</evidence>
<evidence type="ECO:0000313" key="3">
    <source>
        <dbReference type="Proteomes" id="UP001358417"/>
    </source>
</evidence>
<reference evidence="2 3" key="1">
    <citation type="submission" date="2023-08" db="EMBL/GenBank/DDBJ databases">
        <title>Black Yeasts Isolated from many extreme environments.</title>
        <authorList>
            <person name="Coleine C."/>
            <person name="Stajich J.E."/>
            <person name="Selbmann L."/>
        </authorList>
    </citation>
    <scope>NUCLEOTIDE SEQUENCE [LARGE SCALE GENOMIC DNA]</scope>
    <source>
        <strain evidence="2 3">CCFEE 5792</strain>
    </source>
</reference>
<dbReference type="PANTHER" id="PTHR34414">
    <property type="entry name" value="HET DOMAIN-CONTAINING PROTEIN-RELATED"/>
    <property type="match status" value="1"/>
</dbReference>
<dbReference type="InterPro" id="IPR046536">
    <property type="entry name" value="DUF6601"/>
</dbReference>
<dbReference type="Pfam" id="PF20246">
    <property type="entry name" value="DUF6601"/>
    <property type="match status" value="1"/>
</dbReference>
<evidence type="ECO:0008006" key="4">
    <source>
        <dbReference type="Google" id="ProtNLM"/>
    </source>
</evidence>
<keyword evidence="1" id="KW-0812">Transmembrane</keyword>
<feature type="transmembrane region" description="Helical" evidence="1">
    <location>
        <begin position="298"/>
        <end position="324"/>
    </location>
</feature>
<accession>A0AAV9MU94</accession>
<organism evidence="2 3">
    <name type="scientific">Exophiala bonariae</name>
    <dbReference type="NCBI Taxonomy" id="1690606"/>
    <lineage>
        <taxon>Eukaryota</taxon>
        <taxon>Fungi</taxon>
        <taxon>Dikarya</taxon>
        <taxon>Ascomycota</taxon>
        <taxon>Pezizomycotina</taxon>
        <taxon>Eurotiomycetes</taxon>
        <taxon>Chaetothyriomycetidae</taxon>
        <taxon>Chaetothyriales</taxon>
        <taxon>Herpotrichiellaceae</taxon>
        <taxon>Exophiala</taxon>
    </lineage>
</organism>